<keyword evidence="2" id="KW-0238">DNA-binding</keyword>
<evidence type="ECO:0000313" key="7">
    <source>
        <dbReference type="Proteomes" id="UP001519887"/>
    </source>
</evidence>
<dbReference type="SMART" id="SM00342">
    <property type="entry name" value="HTH_ARAC"/>
    <property type="match status" value="1"/>
</dbReference>
<dbReference type="InterPro" id="IPR041522">
    <property type="entry name" value="CdaR_GGDEF"/>
</dbReference>
<gene>
    <name evidence="6" type="ORF">K0U00_21545</name>
</gene>
<dbReference type="PANTHER" id="PTHR43280:SF2">
    <property type="entry name" value="HTH-TYPE TRANSCRIPTIONAL REGULATOR EXSA"/>
    <property type="match status" value="1"/>
</dbReference>
<keyword evidence="7" id="KW-1185">Reference proteome</keyword>
<dbReference type="Pfam" id="PF12833">
    <property type="entry name" value="HTH_18"/>
    <property type="match status" value="1"/>
</dbReference>
<name>A0ABS7C6U0_9BACL</name>
<sequence>MYKSNFTKVFKRFLISYIVILLIPLLAGFISARVSIDIAKSSSIESSMSLLSQSKMILERRMDEVDGFARQLSVNHDLNRIMARTLDDEDSRVYRLWEVSRDISAYAQTNDFLNDFYIYLNLHDVVITPGSVFNRPEHYYNLHHYADLPYEQWKQTLNQSHQREILPSQAFIRGEQTYPVVTYVQSLQSGFTQPQGTVVVLIDQKKISDMLQSIPQRFGGWAYIADPEGNIMASSGIDRVGIEAMNTASILENPNASVIQGGETLLISDRSDYNGWYYIAGIPRKTLMENASIIKRITWIVTGSTFLIGLAVCLLMAYRNSSPIHSLTEIIREQIHPETSRPVNEYDFLRGNISRLITSNKFLEAELKQQIPLLRDAVMKRLLHGEFSTSSGIEAALVQAGIEFQGDFGYVGIIQINGYGGMESPEIYDELNAARLLVKQTLHQADSIPYTTDLHLDKIAILFPVCRDERLKAVGDIEKVVTVLIRTLSKNHHISLTVSMGGLFTGYSDIYRSLDEAKQTMEYCALMKGGSLFWYHETTKESALYYYPIDLELRLMNVMKTGEISEAIRILRQIFDQNFRERDLSAEMAHDFVDEIKATLLKSFDPKVFGDAKEMERLKGLLKRIQLQDGLTQVRGAAEQVIAEYGTLVLQRKKDSDHGTVKRIKHYLEDNYGNPELNLHLIAEREGRPEKFISQLFKEQIGEYVSEFLENIRLHKAAGLLLHSDRTIEDISSHVGYHSPYSFRRAFKRLFDVTPNHYRKMMSYRSDSESVQQGRTFLEK</sequence>
<dbReference type="SUPFAM" id="SSF46689">
    <property type="entry name" value="Homeodomain-like"/>
    <property type="match status" value="1"/>
</dbReference>
<reference evidence="6 7" key="1">
    <citation type="submission" date="2021-07" db="EMBL/GenBank/DDBJ databases">
        <title>Paenibacillus radiodurans sp. nov., isolated from the southeastern edge of Tengger Desert.</title>
        <authorList>
            <person name="Zhang G."/>
        </authorList>
    </citation>
    <scope>NUCLEOTIDE SEQUENCE [LARGE SCALE GENOMIC DNA]</scope>
    <source>
        <strain evidence="6 7">CCM 7311</strain>
    </source>
</reference>
<dbReference type="Pfam" id="PF17853">
    <property type="entry name" value="GGDEF_2"/>
    <property type="match status" value="1"/>
</dbReference>
<keyword evidence="4" id="KW-1133">Transmembrane helix</keyword>
<evidence type="ECO:0000256" key="2">
    <source>
        <dbReference type="ARBA" id="ARBA00023125"/>
    </source>
</evidence>
<dbReference type="Proteomes" id="UP001519887">
    <property type="component" value="Unassembled WGS sequence"/>
</dbReference>
<dbReference type="InterPro" id="IPR018062">
    <property type="entry name" value="HTH_AraC-typ_CS"/>
</dbReference>
<dbReference type="Gene3D" id="1.10.10.60">
    <property type="entry name" value="Homeodomain-like"/>
    <property type="match status" value="2"/>
</dbReference>
<evidence type="ECO:0000256" key="4">
    <source>
        <dbReference type="SAM" id="Phobius"/>
    </source>
</evidence>
<evidence type="ECO:0000256" key="3">
    <source>
        <dbReference type="ARBA" id="ARBA00023163"/>
    </source>
</evidence>
<dbReference type="PROSITE" id="PS01124">
    <property type="entry name" value="HTH_ARAC_FAMILY_2"/>
    <property type="match status" value="1"/>
</dbReference>
<dbReference type="PANTHER" id="PTHR43280">
    <property type="entry name" value="ARAC-FAMILY TRANSCRIPTIONAL REGULATOR"/>
    <property type="match status" value="1"/>
</dbReference>
<dbReference type="RefSeq" id="WP_210037939.1">
    <property type="nucleotide sequence ID" value="NZ_JBHLVU010000022.1"/>
</dbReference>
<organism evidence="6 7">
    <name type="scientific">Paenibacillus sepulcri</name>
    <dbReference type="NCBI Taxonomy" id="359917"/>
    <lineage>
        <taxon>Bacteria</taxon>
        <taxon>Bacillati</taxon>
        <taxon>Bacillota</taxon>
        <taxon>Bacilli</taxon>
        <taxon>Bacillales</taxon>
        <taxon>Paenibacillaceae</taxon>
        <taxon>Paenibacillus</taxon>
    </lineage>
</organism>
<evidence type="ECO:0000256" key="1">
    <source>
        <dbReference type="ARBA" id="ARBA00023015"/>
    </source>
</evidence>
<keyword evidence="4" id="KW-0472">Membrane</keyword>
<dbReference type="InterPro" id="IPR009057">
    <property type="entry name" value="Homeodomain-like_sf"/>
</dbReference>
<feature type="domain" description="HTH araC/xylS-type" evidence="5">
    <location>
        <begin position="662"/>
        <end position="761"/>
    </location>
</feature>
<protein>
    <submittedName>
        <fullName evidence="6">Helix-turn-helix domain-containing protein</fullName>
    </submittedName>
</protein>
<proteinExistence type="predicted"/>
<evidence type="ECO:0000313" key="6">
    <source>
        <dbReference type="EMBL" id="MBW7456626.1"/>
    </source>
</evidence>
<keyword evidence="1" id="KW-0805">Transcription regulation</keyword>
<accession>A0ABS7C6U0</accession>
<comment type="caution">
    <text evidence="6">The sequence shown here is derived from an EMBL/GenBank/DDBJ whole genome shotgun (WGS) entry which is preliminary data.</text>
</comment>
<dbReference type="InterPro" id="IPR018060">
    <property type="entry name" value="HTH_AraC"/>
</dbReference>
<keyword evidence="3" id="KW-0804">Transcription</keyword>
<keyword evidence="4" id="KW-0812">Transmembrane</keyword>
<dbReference type="PROSITE" id="PS00041">
    <property type="entry name" value="HTH_ARAC_FAMILY_1"/>
    <property type="match status" value="1"/>
</dbReference>
<evidence type="ECO:0000259" key="5">
    <source>
        <dbReference type="PROSITE" id="PS01124"/>
    </source>
</evidence>
<feature type="transmembrane region" description="Helical" evidence="4">
    <location>
        <begin position="12"/>
        <end position="32"/>
    </location>
</feature>
<dbReference type="EMBL" id="JAHZIK010000626">
    <property type="protein sequence ID" value="MBW7456626.1"/>
    <property type="molecule type" value="Genomic_DNA"/>
</dbReference>